<dbReference type="SMART" id="SM00354">
    <property type="entry name" value="HTH_LACI"/>
    <property type="match status" value="1"/>
</dbReference>
<feature type="domain" description="HTH lacI-type" evidence="4">
    <location>
        <begin position="1"/>
        <end position="46"/>
    </location>
</feature>
<name>A0AA96RD52_9BACL</name>
<dbReference type="InterPro" id="IPR000843">
    <property type="entry name" value="HTH_LacI"/>
</dbReference>
<keyword evidence="3" id="KW-0804">Transcription</keyword>
<dbReference type="GO" id="GO:0000976">
    <property type="term" value="F:transcription cis-regulatory region binding"/>
    <property type="evidence" value="ECO:0007669"/>
    <property type="project" value="TreeGrafter"/>
</dbReference>
<proteinExistence type="predicted"/>
<evidence type="ECO:0000256" key="1">
    <source>
        <dbReference type="ARBA" id="ARBA00023015"/>
    </source>
</evidence>
<keyword evidence="2 5" id="KW-0238">DNA-binding</keyword>
<dbReference type="SUPFAM" id="SSF53822">
    <property type="entry name" value="Periplasmic binding protein-like I"/>
    <property type="match status" value="1"/>
</dbReference>
<dbReference type="PROSITE" id="PS50932">
    <property type="entry name" value="HTH_LACI_2"/>
    <property type="match status" value="1"/>
</dbReference>
<sequence>MAGTSKSTVSRYLNGHPVKQPTRDALEKAIRELRYHRNANARRLVLNRTHLIGVVVDDISNIFYSGILKGVEETVKSNGYSCMFLSRTSHYDRESAYLNMLHEGQADGLILVSFRKRDPEELRLMAESGVPLALIGDDGGRPELIGIDVDNKGGIKELVGYLHSLGHERIGFIAGPESASASGARYRGYREAMEERGLPIRPEWTVPSEWTSETGYAAMRKLLNGREVSAVLASNDDTAFGALQAAQEGGLRVPEDLSIVGFDDISAAAWSFPSLTTVRQPFRQMGMLAAQRLLARLEGTQEESPVRRRIQPALVIRNSCGRPGTGQEQTHRK</sequence>
<evidence type="ECO:0000259" key="4">
    <source>
        <dbReference type="PROSITE" id="PS50932"/>
    </source>
</evidence>
<dbReference type="PANTHER" id="PTHR30146">
    <property type="entry name" value="LACI-RELATED TRANSCRIPTIONAL REPRESSOR"/>
    <property type="match status" value="1"/>
</dbReference>
<dbReference type="Gene3D" id="3.40.50.2300">
    <property type="match status" value="2"/>
</dbReference>
<dbReference type="KEGG" id="paun:MJA45_15445"/>
<gene>
    <name evidence="5" type="ORF">MJA45_15445</name>
</gene>
<keyword evidence="6" id="KW-1185">Reference proteome</keyword>
<dbReference type="InterPro" id="IPR010982">
    <property type="entry name" value="Lambda_DNA-bd_dom_sf"/>
</dbReference>
<reference evidence="5 6" key="1">
    <citation type="submission" date="2022-02" db="EMBL/GenBank/DDBJ databases">
        <title>Paenibacillus sp. MBLB1776 Whole Genome Shotgun Sequencing.</title>
        <authorList>
            <person name="Hwang C.Y."/>
            <person name="Cho E.-S."/>
            <person name="Seo M.-J."/>
        </authorList>
    </citation>
    <scope>NUCLEOTIDE SEQUENCE [LARGE SCALE GENOMIC DNA]</scope>
    <source>
        <strain evidence="5 6">MBLB1776</strain>
    </source>
</reference>
<dbReference type="PANTHER" id="PTHR30146:SF153">
    <property type="entry name" value="LACTOSE OPERON REPRESSOR"/>
    <property type="match status" value="1"/>
</dbReference>
<dbReference type="Pfam" id="PF00356">
    <property type="entry name" value="LacI"/>
    <property type="match status" value="1"/>
</dbReference>
<accession>A0AA96RD52</accession>
<dbReference type="GO" id="GO:0003700">
    <property type="term" value="F:DNA-binding transcription factor activity"/>
    <property type="evidence" value="ECO:0007669"/>
    <property type="project" value="TreeGrafter"/>
</dbReference>
<dbReference type="Pfam" id="PF13377">
    <property type="entry name" value="Peripla_BP_3"/>
    <property type="match status" value="1"/>
</dbReference>
<dbReference type="EMBL" id="CP130318">
    <property type="protein sequence ID" value="WNQ09041.1"/>
    <property type="molecule type" value="Genomic_DNA"/>
</dbReference>
<dbReference type="SUPFAM" id="SSF47413">
    <property type="entry name" value="lambda repressor-like DNA-binding domains"/>
    <property type="match status" value="1"/>
</dbReference>
<evidence type="ECO:0000313" key="6">
    <source>
        <dbReference type="Proteomes" id="UP001305702"/>
    </source>
</evidence>
<dbReference type="AlphaFoldDB" id="A0AA96RD52"/>
<dbReference type="Gene3D" id="1.10.260.40">
    <property type="entry name" value="lambda repressor-like DNA-binding domains"/>
    <property type="match status" value="1"/>
</dbReference>
<dbReference type="InterPro" id="IPR028082">
    <property type="entry name" value="Peripla_BP_I"/>
</dbReference>
<evidence type="ECO:0000256" key="3">
    <source>
        <dbReference type="ARBA" id="ARBA00023163"/>
    </source>
</evidence>
<dbReference type="CDD" id="cd01392">
    <property type="entry name" value="HTH_LacI"/>
    <property type="match status" value="1"/>
</dbReference>
<protein>
    <submittedName>
        <fullName evidence="5">LacI family DNA-binding transcriptional regulator</fullName>
    </submittedName>
</protein>
<evidence type="ECO:0000256" key="2">
    <source>
        <dbReference type="ARBA" id="ARBA00023125"/>
    </source>
</evidence>
<evidence type="ECO:0000313" key="5">
    <source>
        <dbReference type="EMBL" id="WNQ09041.1"/>
    </source>
</evidence>
<keyword evidence="1" id="KW-0805">Transcription regulation</keyword>
<dbReference type="InterPro" id="IPR046335">
    <property type="entry name" value="LacI/GalR-like_sensor"/>
</dbReference>
<dbReference type="Proteomes" id="UP001305702">
    <property type="component" value="Chromosome"/>
</dbReference>
<organism evidence="5 6">
    <name type="scientific">Paenibacillus aurantius</name>
    <dbReference type="NCBI Taxonomy" id="2918900"/>
    <lineage>
        <taxon>Bacteria</taxon>
        <taxon>Bacillati</taxon>
        <taxon>Bacillota</taxon>
        <taxon>Bacilli</taxon>
        <taxon>Bacillales</taxon>
        <taxon>Paenibacillaceae</taxon>
        <taxon>Paenibacillus</taxon>
    </lineage>
</organism>
<dbReference type="CDD" id="cd06267">
    <property type="entry name" value="PBP1_LacI_sugar_binding-like"/>
    <property type="match status" value="1"/>
</dbReference>